<dbReference type="PROSITE" id="PS50092">
    <property type="entry name" value="TSP1"/>
    <property type="match status" value="1"/>
</dbReference>
<dbReference type="Proteomes" id="UP001153737">
    <property type="component" value="Chromosome 4"/>
</dbReference>
<dbReference type="GO" id="GO:0005576">
    <property type="term" value="C:extracellular region"/>
    <property type="evidence" value="ECO:0007669"/>
    <property type="project" value="UniProtKB-SubCell"/>
</dbReference>
<proteinExistence type="predicted"/>
<reference evidence="4" key="1">
    <citation type="submission" date="2022-01" db="EMBL/GenBank/DDBJ databases">
        <authorList>
            <person name="King R."/>
        </authorList>
    </citation>
    <scope>NUCLEOTIDE SEQUENCE</scope>
</reference>
<sequence length="425" mass="49007">MPEVPVELSIAFEDDAENELSSQLEEVDNRSGGWSSWSEWSPCSRSCDGGVSLQLRTCTSGTCRGEHVRYKICNMQNYSQTAIKVSKTTSQSKKYPTMNTSDENEFLKLKKEIEHLRNALELKEKEECDRIEHYEKEIQILKKDNDDKEKYIKELRRRSKDFEDEACEAEEGFVLETQKHRLTINELNREIRQMRDNTNLLQGINKENESKVKKLEEDIKELTEMRKSMLTSIEVLTKENDLYSDELKKIRNEFHKFKNEALEKQKEREKENNEHGKLTTNLGEEIIPLINTKKSFLKNGSTNMKIMILADQQGRNIDKIFKSKLKNCNTVSILKPGAHFESVVEHIDSLSGDFSENDFVIVVAGINDFKCNRIPNVEKITAKISLCKNTNIVMAAIINGAISADRDYPMLEGLIHIDIFPDAKK</sequence>
<dbReference type="GO" id="GO:0004222">
    <property type="term" value="F:metalloendopeptidase activity"/>
    <property type="evidence" value="ECO:0007669"/>
    <property type="project" value="TreeGrafter"/>
</dbReference>
<dbReference type="InterPro" id="IPR000884">
    <property type="entry name" value="TSP1_rpt"/>
</dbReference>
<dbReference type="Gene3D" id="2.20.100.10">
    <property type="entry name" value="Thrombospondin type-1 (TSP1) repeat"/>
    <property type="match status" value="1"/>
</dbReference>
<name>A0A9N9SID9_PHACE</name>
<comment type="subcellular location">
    <subcellularLocation>
        <location evidence="1">Secreted</location>
    </subcellularLocation>
</comment>
<evidence type="ECO:0000256" key="2">
    <source>
        <dbReference type="ARBA" id="ARBA00022525"/>
    </source>
</evidence>
<dbReference type="PANTHER" id="PTHR13723">
    <property type="entry name" value="ADAMTS A DISINTEGRIN AND METALLOPROTEASE WITH THROMBOSPONDIN MOTIFS PROTEASE"/>
    <property type="match status" value="1"/>
</dbReference>
<organism evidence="4 5">
    <name type="scientific">Phaedon cochleariae</name>
    <name type="common">Mustard beetle</name>
    <dbReference type="NCBI Taxonomy" id="80249"/>
    <lineage>
        <taxon>Eukaryota</taxon>
        <taxon>Metazoa</taxon>
        <taxon>Ecdysozoa</taxon>
        <taxon>Arthropoda</taxon>
        <taxon>Hexapoda</taxon>
        <taxon>Insecta</taxon>
        <taxon>Pterygota</taxon>
        <taxon>Neoptera</taxon>
        <taxon>Endopterygota</taxon>
        <taxon>Coleoptera</taxon>
        <taxon>Polyphaga</taxon>
        <taxon>Cucujiformia</taxon>
        <taxon>Chrysomeloidea</taxon>
        <taxon>Chrysomelidae</taxon>
        <taxon>Chrysomelinae</taxon>
        <taxon>Chrysomelini</taxon>
        <taxon>Phaedon</taxon>
    </lineage>
</organism>
<dbReference type="GO" id="GO:0030198">
    <property type="term" value="P:extracellular matrix organization"/>
    <property type="evidence" value="ECO:0007669"/>
    <property type="project" value="TreeGrafter"/>
</dbReference>
<dbReference type="PANTHER" id="PTHR13723:SF281">
    <property type="entry name" value="PAPILIN"/>
    <property type="match status" value="1"/>
</dbReference>
<dbReference type="GO" id="GO:0006508">
    <property type="term" value="P:proteolysis"/>
    <property type="evidence" value="ECO:0007669"/>
    <property type="project" value="TreeGrafter"/>
</dbReference>
<evidence type="ECO:0000313" key="5">
    <source>
        <dbReference type="Proteomes" id="UP001153737"/>
    </source>
</evidence>
<evidence type="ECO:0000313" key="4">
    <source>
        <dbReference type="EMBL" id="CAG9820858.1"/>
    </source>
</evidence>
<dbReference type="SMART" id="SM00209">
    <property type="entry name" value="TSP1"/>
    <property type="match status" value="1"/>
</dbReference>
<accession>A0A9N9SID9</accession>
<dbReference type="InterPro" id="IPR036383">
    <property type="entry name" value="TSP1_rpt_sf"/>
</dbReference>
<reference evidence="4" key="2">
    <citation type="submission" date="2022-10" db="EMBL/GenBank/DDBJ databases">
        <authorList>
            <consortium name="ENA_rothamsted_submissions"/>
            <consortium name="culmorum"/>
            <person name="King R."/>
        </authorList>
    </citation>
    <scope>NUCLEOTIDE SEQUENCE</scope>
</reference>
<gene>
    <name evidence="4" type="ORF">PHAECO_LOCUS7869</name>
</gene>
<keyword evidence="3" id="KW-0175">Coiled coil</keyword>
<feature type="coiled-coil region" evidence="3">
    <location>
        <begin position="99"/>
        <end position="279"/>
    </location>
</feature>
<dbReference type="EMBL" id="OU896710">
    <property type="protein sequence ID" value="CAG9820858.1"/>
    <property type="molecule type" value="Genomic_DNA"/>
</dbReference>
<keyword evidence="5" id="KW-1185">Reference proteome</keyword>
<keyword evidence="2" id="KW-0964">Secreted</keyword>
<evidence type="ECO:0000256" key="3">
    <source>
        <dbReference type="SAM" id="Coils"/>
    </source>
</evidence>
<dbReference type="SUPFAM" id="SSF82895">
    <property type="entry name" value="TSP-1 type 1 repeat"/>
    <property type="match status" value="1"/>
</dbReference>
<evidence type="ECO:0000256" key="1">
    <source>
        <dbReference type="ARBA" id="ARBA00004613"/>
    </source>
</evidence>
<protein>
    <submittedName>
        <fullName evidence="4">Uncharacterized protein</fullName>
    </submittedName>
</protein>
<dbReference type="Pfam" id="PF00090">
    <property type="entry name" value="TSP_1"/>
    <property type="match status" value="1"/>
</dbReference>
<dbReference type="GO" id="GO:0031012">
    <property type="term" value="C:extracellular matrix"/>
    <property type="evidence" value="ECO:0007669"/>
    <property type="project" value="TreeGrafter"/>
</dbReference>
<dbReference type="AlphaFoldDB" id="A0A9N9SID9"/>
<dbReference type="InterPro" id="IPR050439">
    <property type="entry name" value="ADAMTS_ADAMTS-like"/>
</dbReference>
<dbReference type="OrthoDB" id="5781878at2759"/>